<reference evidence="1 2" key="1">
    <citation type="submission" date="2015-01" db="EMBL/GenBank/DDBJ databases">
        <title>Genome Sequencing of Rickettsiales.</title>
        <authorList>
            <person name="Daugherty S.C."/>
            <person name="Su Q."/>
            <person name="Abolude K."/>
            <person name="Beier-Sexton M."/>
            <person name="Carlyon J.A."/>
            <person name="Carter R."/>
            <person name="Day N.P."/>
            <person name="Dumler S.J."/>
            <person name="Dyachenko V."/>
            <person name="Godinez A."/>
            <person name="Kurtti T.J."/>
            <person name="Lichay M."/>
            <person name="Mullins K.E."/>
            <person name="Ott S."/>
            <person name="Pappas-Brown V."/>
            <person name="Paris D.H."/>
            <person name="Patel P."/>
            <person name="Richards A.L."/>
            <person name="Sadzewicz L."/>
            <person name="Sears K."/>
            <person name="Seidman D."/>
            <person name="Sengamalay N."/>
            <person name="Stenos J."/>
            <person name="Tallon L.J."/>
            <person name="Vincent G."/>
            <person name="Fraser C.M."/>
            <person name="Munderloh U."/>
            <person name="Dunning-Hotopp J.C."/>
        </authorList>
    </citation>
    <scope>NUCLEOTIDE SEQUENCE [LARGE SCALE GENOMIC DNA]</scope>
    <source>
        <strain evidence="1 2">Pedreira</strain>
    </source>
</reference>
<dbReference type="InterPro" id="IPR002110">
    <property type="entry name" value="Ankyrin_rpt"/>
</dbReference>
<name>A0A0F3MV09_RICFI</name>
<dbReference type="PATRIC" id="fig|1359196.3.peg.1638"/>
<accession>A0A0F3MV09</accession>
<dbReference type="EMBL" id="LANQ01000001">
    <property type="protein sequence ID" value="KJV59287.1"/>
    <property type="molecule type" value="Genomic_DNA"/>
</dbReference>
<proteinExistence type="predicted"/>
<evidence type="ECO:0000313" key="1">
    <source>
        <dbReference type="EMBL" id="KJV59287.1"/>
    </source>
</evidence>
<protein>
    <submittedName>
        <fullName evidence="1">Ankyrin repeat family protein</fullName>
    </submittedName>
</protein>
<dbReference type="SMR" id="A0A0F3MV09"/>
<dbReference type="RefSeq" id="WP_011271112.1">
    <property type="nucleotide sequence ID" value="NZ_LANQ01000001.1"/>
</dbReference>
<evidence type="ECO:0000313" key="2">
    <source>
        <dbReference type="Proteomes" id="UP000033475"/>
    </source>
</evidence>
<organism evidence="1 2">
    <name type="scientific">Rickettsia felis str. Pedreira</name>
    <dbReference type="NCBI Taxonomy" id="1359196"/>
    <lineage>
        <taxon>Bacteria</taxon>
        <taxon>Pseudomonadati</taxon>
        <taxon>Pseudomonadota</taxon>
        <taxon>Alphaproteobacteria</taxon>
        <taxon>Rickettsiales</taxon>
        <taxon>Rickettsiaceae</taxon>
        <taxon>Rickettsieae</taxon>
        <taxon>Rickettsia</taxon>
        <taxon>spotted fever group</taxon>
    </lineage>
</organism>
<dbReference type="Proteomes" id="UP000033475">
    <property type="component" value="Unassembled WGS sequence"/>
</dbReference>
<gene>
    <name evidence="1" type="ORF">RFEPED_1692</name>
</gene>
<comment type="caution">
    <text evidence="1">The sequence shown here is derived from an EMBL/GenBank/DDBJ whole genome shotgun (WGS) entry which is preliminary data.</text>
</comment>
<dbReference type="Gene3D" id="1.25.40.20">
    <property type="entry name" value="Ankyrin repeat-containing domain"/>
    <property type="match status" value="1"/>
</dbReference>
<sequence length="215" mass="24745">MPLSNNQKFYIAETVEEKALCNAVRNSNVNEALSLILKLIEANQFQKFNGDLRDRDPEETYYEVYYPLLSVAVLKRNFKMFEMLLEYGFKPHAISSGLNPETTPLIEASRCGRGDMVLKLTSILNKDELNYYDKDIKNSALYYAIKNNHVNIFNVLTSMTKGVDVDFEVSMEVTIISSNFNLFIHFFYNALQGIQDEVLRKGYLLQCAASKKIYK</sequence>
<dbReference type="AlphaFoldDB" id="A0A0F3MV09"/>
<dbReference type="SUPFAM" id="SSF140860">
    <property type="entry name" value="Pseudo ankyrin repeat-like"/>
    <property type="match status" value="1"/>
</dbReference>
<dbReference type="InterPro" id="IPR036770">
    <property type="entry name" value="Ankyrin_rpt-contain_sf"/>
</dbReference>
<dbReference type="Pfam" id="PF12796">
    <property type="entry name" value="Ank_2"/>
    <property type="match status" value="1"/>
</dbReference>